<sequence length="51" mass="6313">MRLKLPEPSSNYTKILYELVSEEFRESYIRRLLGVAYYFLLRIFLKRIRNL</sequence>
<dbReference type="AlphaFoldDB" id="M6WHX8"/>
<dbReference type="Proteomes" id="UP000012159">
    <property type="component" value="Unassembled WGS sequence"/>
</dbReference>
<evidence type="ECO:0000313" key="1">
    <source>
        <dbReference type="EMBL" id="EMO64794.1"/>
    </source>
</evidence>
<dbReference type="STRING" id="1192866.LEP1GSC133_0106"/>
<reference evidence="1 2" key="1">
    <citation type="submission" date="2013-01" db="EMBL/GenBank/DDBJ databases">
        <authorList>
            <person name="Harkins D.M."/>
            <person name="Durkin A.S."/>
            <person name="Brinkac L.M."/>
            <person name="Haft D.H."/>
            <person name="Selengut J.D."/>
            <person name="Sanka R."/>
            <person name="DePew J."/>
            <person name="Purushe J."/>
            <person name="Picardeau M."/>
            <person name="Werts C."/>
            <person name="Goarant C."/>
            <person name="Vinetz J.M."/>
            <person name="Sutton G.G."/>
            <person name="Nierman W.C."/>
            <person name="Fouts D.E."/>
        </authorList>
    </citation>
    <scope>NUCLEOTIDE SEQUENCE [LARGE SCALE GENOMIC DNA]</scope>
    <source>
        <strain evidence="1 2">200901868</strain>
    </source>
</reference>
<organism evidence="1 2">
    <name type="scientific">Leptospira borgpetersenii serovar Pomona str. 200901868</name>
    <dbReference type="NCBI Taxonomy" id="1192866"/>
    <lineage>
        <taxon>Bacteria</taxon>
        <taxon>Pseudomonadati</taxon>
        <taxon>Spirochaetota</taxon>
        <taxon>Spirochaetia</taxon>
        <taxon>Leptospirales</taxon>
        <taxon>Leptospiraceae</taxon>
        <taxon>Leptospira</taxon>
    </lineage>
</organism>
<dbReference type="EMBL" id="AKWF02000020">
    <property type="protein sequence ID" value="EMO64794.1"/>
    <property type="molecule type" value="Genomic_DNA"/>
</dbReference>
<protein>
    <submittedName>
        <fullName evidence="1">Uncharacterized protein</fullName>
    </submittedName>
</protein>
<gene>
    <name evidence="1" type="ORF">LEP1GSC133_0106</name>
</gene>
<comment type="caution">
    <text evidence="1">The sequence shown here is derived from an EMBL/GenBank/DDBJ whole genome shotgun (WGS) entry which is preliminary data.</text>
</comment>
<proteinExistence type="predicted"/>
<evidence type="ECO:0000313" key="2">
    <source>
        <dbReference type="Proteomes" id="UP000012159"/>
    </source>
</evidence>
<accession>M6WHX8</accession>
<name>M6WHX8_LEPBO</name>